<dbReference type="HOGENOM" id="CLU_2213505_0_0_1"/>
<dbReference type="AlphaFoldDB" id="W1NWM2"/>
<keyword evidence="2" id="KW-1185">Reference proteome</keyword>
<reference evidence="2" key="1">
    <citation type="journal article" date="2013" name="Science">
        <title>The Amborella genome and the evolution of flowering plants.</title>
        <authorList>
            <consortium name="Amborella Genome Project"/>
        </authorList>
    </citation>
    <scope>NUCLEOTIDE SEQUENCE [LARGE SCALE GENOMIC DNA]</scope>
</reference>
<evidence type="ECO:0000313" key="2">
    <source>
        <dbReference type="Proteomes" id="UP000017836"/>
    </source>
</evidence>
<gene>
    <name evidence="1" type="ORF">AMTR_s00105p00071460</name>
</gene>
<accession>W1NWM2</accession>
<sequence>MNAKVCRGTWVMWNGCLGTPQRLVISRSIQSLEGHLADKQSLLQLYALLTQIREPYVFGKTCGWGNQTPGLSFLTLFNAAVLGSYYCKLHCVRGWSFGLDSPTTPGF</sequence>
<dbReference type="Gramene" id="ERN00043">
    <property type="protein sequence ID" value="ERN00043"/>
    <property type="gene ID" value="AMTR_s00105p00071460"/>
</dbReference>
<proteinExistence type="predicted"/>
<evidence type="ECO:0000313" key="1">
    <source>
        <dbReference type="EMBL" id="ERN00043.1"/>
    </source>
</evidence>
<organism evidence="1 2">
    <name type="scientific">Amborella trichopoda</name>
    <dbReference type="NCBI Taxonomy" id="13333"/>
    <lineage>
        <taxon>Eukaryota</taxon>
        <taxon>Viridiplantae</taxon>
        <taxon>Streptophyta</taxon>
        <taxon>Embryophyta</taxon>
        <taxon>Tracheophyta</taxon>
        <taxon>Spermatophyta</taxon>
        <taxon>Magnoliopsida</taxon>
        <taxon>Amborellales</taxon>
        <taxon>Amborellaceae</taxon>
        <taxon>Amborella</taxon>
    </lineage>
</organism>
<protein>
    <submittedName>
        <fullName evidence="1">Uncharacterized protein</fullName>
    </submittedName>
</protein>
<name>W1NWM2_AMBTC</name>
<dbReference type="EMBL" id="KI394961">
    <property type="protein sequence ID" value="ERN00043.1"/>
    <property type="molecule type" value="Genomic_DNA"/>
</dbReference>
<dbReference type="Proteomes" id="UP000017836">
    <property type="component" value="Unassembled WGS sequence"/>
</dbReference>